<gene>
    <name evidence="1" type="ORF">SOCEGT47_069230</name>
</gene>
<dbReference type="PANTHER" id="PTHR46513">
    <property type="entry name" value="VITELLOGENIN RECEPTOR-LIKE PROTEIN-RELATED-RELATED"/>
    <property type="match status" value="1"/>
</dbReference>
<sequence length="364" mass="37003">MDARQNPLWIKGLRAAARAGVVASVLTPGLGCAPDLRGGCGAGQAGCGGGCGDVTSDPEHCGSCGHSCLGGACVDSVCQPVLLGTGPEHAFDVAVDATDAYWTSQGPEGAGDGAVSRVSLRDGGVSTPIAVAQPVPRGLAIDDVNVYWANSGDGTVMRAPKAGGDAVPFASEQSPQDIAVDGTYVYWTNFNGQVMKAPVDGSGAPIELFAGPQTPDGIGLDGAHVYWVNRTDGEVRRAPIDGPGTASALLHDGPANATDIAVDATHVYWTNFETGEVLKLSKDGSDSAPTVIAGGESSPFGVAVDSAFVYWANNGSGEVRRAPLEGGAAATIATGQSGPRRIALDEAAIYWTNHNRGELMMLAK</sequence>
<organism evidence="1 2">
    <name type="scientific">Sorangium cellulosum</name>
    <name type="common">Polyangium cellulosum</name>
    <dbReference type="NCBI Taxonomy" id="56"/>
    <lineage>
        <taxon>Bacteria</taxon>
        <taxon>Pseudomonadati</taxon>
        <taxon>Myxococcota</taxon>
        <taxon>Polyangia</taxon>
        <taxon>Polyangiales</taxon>
        <taxon>Polyangiaceae</taxon>
        <taxon>Sorangium</taxon>
    </lineage>
</organism>
<evidence type="ECO:0000313" key="1">
    <source>
        <dbReference type="EMBL" id="AUX26362.1"/>
    </source>
</evidence>
<dbReference type="OrthoDB" id="5521584at2"/>
<dbReference type="RefSeq" id="WP_129353919.1">
    <property type="nucleotide sequence ID" value="NZ_CP012670.1"/>
</dbReference>
<dbReference type="PANTHER" id="PTHR46513:SF44">
    <property type="entry name" value="LDL RECEPTOR RELATED PROTEIN 4"/>
    <property type="match status" value="1"/>
</dbReference>
<name>A0A4V0NEJ2_SORCE</name>
<protein>
    <recommendedName>
        <fullName evidence="3">DUF5050 domain-containing protein</fullName>
    </recommendedName>
</protein>
<reference evidence="1 2" key="1">
    <citation type="submission" date="2015-09" db="EMBL/GenBank/DDBJ databases">
        <title>Sorangium comparison.</title>
        <authorList>
            <person name="Zaburannyi N."/>
            <person name="Bunk B."/>
            <person name="Overmann J."/>
            <person name="Mueller R."/>
        </authorList>
    </citation>
    <scope>NUCLEOTIDE SEQUENCE [LARGE SCALE GENOMIC DNA]</scope>
    <source>
        <strain evidence="1 2">So ceGT47</strain>
    </source>
</reference>
<evidence type="ECO:0008006" key="3">
    <source>
        <dbReference type="Google" id="ProtNLM"/>
    </source>
</evidence>
<dbReference type="InterPro" id="IPR050778">
    <property type="entry name" value="Cueball_EGF_LRP_Nidogen"/>
</dbReference>
<dbReference type="Proteomes" id="UP000295781">
    <property type="component" value="Chromosome"/>
</dbReference>
<dbReference type="Gene3D" id="2.120.10.30">
    <property type="entry name" value="TolB, C-terminal domain"/>
    <property type="match status" value="2"/>
</dbReference>
<dbReference type="EMBL" id="CP012670">
    <property type="protein sequence ID" value="AUX26362.1"/>
    <property type="molecule type" value="Genomic_DNA"/>
</dbReference>
<accession>A0A4V0NEJ2</accession>
<proteinExistence type="predicted"/>
<evidence type="ECO:0000313" key="2">
    <source>
        <dbReference type="Proteomes" id="UP000295781"/>
    </source>
</evidence>
<dbReference type="SUPFAM" id="SSF63825">
    <property type="entry name" value="YWTD domain"/>
    <property type="match status" value="1"/>
</dbReference>
<dbReference type="SUPFAM" id="SSF63829">
    <property type="entry name" value="Calcium-dependent phosphotriesterase"/>
    <property type="match status" value="1"/>
</dbReference>
<dbReference type="AlphaFoldDB" id="A0A4V0NEJ2"/>
<dbReference type="InterPro" id="IPR011042">
    <property type="entry name" value="6-blade_b-propeller_TolB-like"/>
</dbReference>